<comment type="caution">
    <text evidence="2">The sequence shown here is derived from an EMBL/GenBank/DDBJ whole genome shotgun (WGS) entry which is preliminary data.</text>
</comment>
<accession>A0AAW0AHH0</accession>
<evidence type="ECO:0000313" key="3">
    <source>
        <dbReference type="Proteomes" id="UP001362999"/>
    </source>
</evidence>
<sequence length="419" mass="47085">MCRETLENGNHCTCEEYDPPSDPNAPSICRECGHGKSRHGPRRPDAVQQPPRRQPEDNDTPPPSKTSRPTVTAIFEARASKHVTDALPAIHRVVDIEEAKQDALKNYRIKDKEVSKKTPKQKPGSAKEKPAVNVKFDQIILLTCGVNSKHQLRGYSKAPTPKEVSVRRAYGCISQNVTVSKTWSHAECTSELSKLFRKAFAFAGVEAGKGTWFVVRKYYQTMEVIDELNPTGETLCQHRLKNDRGSFLFIVLKKAVPQSVYRSWYKGPPKEAPSSDVENTSEVPVDDDGNMDDEEDYLDTSTTPLTRSRKRQLDIFEVSDSDNDETPVSKKVKLAVKGKQSETPLASTSKLASNFKEDDHAGLNNMGAFLYDLQARCLVSPPPLFITGTELPLWEANNRHLFQAAFVNPWHKDYKFPRL</sequence>
<feature type="region of interest" description="Disordered" evidence="1">
    <location>
        <begin position="1"/>
        <end position="69"/>
    </location>
</feature>
<dbReference type="Proteomes" id="UP001362999">
    <property type="component" value="Unassembled WGS sequence"/>
</dbReference>
<evidence type="ECO:0000313" key="2">
    <source>
        <dbReference type="EMBL" id="KAK7008326.1"/>
    </source>
</evidence>
<protein>
    <submittedName>
        <fullName evidence="2">Uncharacterized protein</fullName>
    </submittedName>
</protein>
<organism evidence="2 3">
    <name type="scientific">Favolaschia claudopus</name>
    <dbReference type="NCBI Taxonomy" id="2862362"/>
    <lineage>
        <taxon>Eukaryota</taxon>
        <taxon>Fungi</taxon>
        <taxon>Dikarya</taxon>
        <taxon>Basidiomycota</taxon>
        <taxon>Agaricomycotina</taxon>
        <taxon>Agaricomycetes</taxon>
        <taxon>Agaricomycetidae</taxon>
        <taxon>Agaricales</taxon>
        <taxon>Marasmiineae</taxon>
        <taxon>Mycenaceae</taxon>
        <taxon>Favolaschia</taxon>
    </lineage>
</organism>
<dbReference type="AlphaFoldDB" id="A0AAW0AHH0"/>
<evidence type="ECO:0000256" key="1">
    <source>
        <dbReference type="SAM" id="MobiDB-lite"/>
    </source>
</evidence>
<proteinExistence type="predicted"/>
<feature type="region of interest" description="Disordered" evidence="1">
    <location>
        <begin position="110"/>
        <end position="129"/>
    </location>
</feature>
<name>A0AAW0AHH0_9AGAR</name>
<keyword evidence="3" id="KW-1185">Reference proteome</keyword>
<dbReference type="EMBL" id="JAWWNJ010000068">
    <property type="protein sequence ID" value="KAK7008326.1"/>
    <property type="molecule type" value="Genomic_DNA"/>
</dbReference>
<gene>
    <name evidence="2" type="ORF">R3P38DRAFT_3211365</name>
</gene>
<feature type="compositionally biased region" description="Acidic residues" evidence="1">
    <location>
        <begin position="284"/>
        <end position="298"/>
    </location>
</feature>
<feature type="region of interest" description="Disordered" evidence="1">
    <location>
        <begin position="267"/>
        <end position="304"/>
    </location>
</feature>
<reference evidence="2 3" key="1">
    <citation type="journal article" date="2024" name="J Genomics">
        <title>Draft genome sequencing and assembly of Favolaschia claudopus CIRM-BRFM 2984 isolated from oak limbs.</title>
        <authorList>
            <person name="Navarro D."/>
            <person name="Drula E."/>
            <person name="Chaduli D."/>
            <person name="Cazenave R."/>
            <person name="Ahrendt S."/>
            <person name="Wang J."/>
            <person name="Lipzen A."/>
            <person name="Daum C."/>
            <person name="Barry K."/>
            <person name="Grigoriev I.V."/>
            <person name="Favel A."/>
            <person name="Rosso M.N."/>
            <person name="Martin F."/>
        </authorList>
    </citation>
    <scope>NUCLEOTIDE SEQUENCE [LARGE SCALE GENOMIC DNA]</scope>
    <source>
        <strain evidence="2 3">CIRM-BRFM 2984</strain>
    </source>
</reference>